<organism evidence="6 7">
    <name type="scientific">Penicillium salamii</name>
    <dbReference type="NCBI Taxonomy" id="1612424"/>
    <lineage>
        <taxon>Eukaryota</taxon>
        <taxon>Fungi</taxon>
        <taxon>Dikarya</taxon>
        <taxon>Ascomycota</taxon>
        <taxon>Pezizomycotina</taxon>
        <taxon>Eurotiomycetes</taxon>
        <taxon>Eurotiomycetidae</taxon>
        <taxon>Eurotiales</taxon>
        <taxon>Aspergillaceae</taxon>
        <taxon>Penicillium</taxon>
    </lineage>
</organism>
<evidence type="ECO:0000256" key="4">
    <source>
        <dbReference type="ARBA" id="ARBA00023136"/>
    </source>
</evidence>
<keyword evidence="2 5" id="KW-0812">Transmembrane</keyword>
<evidence type="ECO:0000256" key="1">
    <source>
        <dbReference type="ARBA" id="ARBA00004141"/>
    </source>
</evidence>
<feature type="transmembrane region" description="Helical" evidence="5">
    <location>
        <begin position="98"/>
        <end position="115"/>
    </location>
</feature>
<dbReference type="GO" id="GO:0016020">
    <property type="term" value="C:membrane"/>
    <property type="evidence" value="ECO:0007669"/>
    <property type="project" value="UniProtKB-SubCell"/>
</dbReference>
<keyword evidence="4 5" id="KW-0472">Membrane</keyword>
<name>A0A9W4JRA4_9EURO</name>
<evidence type="ECO:0008006" key="8">
    <source>
        <dbReference type="Google" id="ProtNLM"/>
    </source>
</evidence>
<dbReference type="Proteomes" id="UP001152646">
    <property type="component" value="Unassembled WGS sequence"/>
</dbReference>
<reference evidence="6" key="1">
    <citation type="submission" date="2021-07" db="EMBL/GenBank/DDBJ databases">
        <authorList>
            <person name="Branca A.L. A."/>
        </authorList>
    </citation>
    <scope>NUCLEOTIDE SEQUENCE</scope>
</reference>
<feature type="transmembrane region" description="Helical" evidence="5">
    <location>
        <begin position="71"/>
        <end position="92"/>
    </location>
</feature>
<proteinExistence type="predicted"/>
<feature type="transmembrane region" description="Helical" evidence="5">
    <location>
        <begin position="169"/>
        <end position="188"/>
    </location>
</feature>
<feature type="transmembrane region" description="Helical" evidence="5">
    <location>
        <begin position="252"/>
        <end position="276"/>
    </location>
</feature>
<gene>
    <name evidence="6" type="ORF">PSALAMII_LOCUS9759</name>
</gene>
<feature type="transmembrane region" description="Helical" evidence="5">
    <location>
        <begin position="297"/>
        <end position="317"/>
    </location>
</feature>
<dbReference type="Pfam" id="PF04479">
    <property type="entry name" value="RTA1"/>
    <property type="match status" value="1"/>
</dbReference>
<accession>A0A9W4JRA4</accession>
<evidence type="ECO:0000256" key="3">
    <source>
        <dbReference type="ARBA" id="ARBA00022989"/>
    </source>
</evidence>
<feature type="transmembrane region" description="Helical" evidence="5">
    <location>
        <begin position="209"/>
        <end position="232"/>
    </location>
</feature>
<comment type="caution">
    <text evidence="6">The sequence shown here is derived from an EMBL/GenBank/DDBJ whole genome shotgun (WGS) entry which is preliminary data.</text>
</comment>
<protein>
    <recommendedName>
        <fullName evidence="8">RTA-like protein</fullName>
    </recommendedName>
</protein>
<evidence type="ECO:0000256" key="2">
    <source>
        <dbReference type="ARBA" id="ARBA00022692"/>
    </source>
</evidence>
<keyword evidence="3 5" id="KW-1133">Transmembrane helix</keyword>
<feature type="transmembrane region" description="Helical" evidence="5">
    <location>
        <begin position="44"/>
        <end position="64"/>
    </location>
</feature>
<dbReference type="PANTHER" id="PTHR31465">
    <property type="entry name" value="PROTEIN RTA1-RELATED"/>
    <property type="match status" value="1"/>
</dbReference>
<dbReference type="AlphaFoldDB" id="A0A9W4JRA4"/>
<evidence type="ECO:0000256" key="5">
    <source>
        <dbReference type="SAM" id="Phobius"/>
    </source>
</evidence>
<comment type="subcellular location">
    <subcellularLocation>
        <location evidence="1">Membrane</location>
        <topology evidence="1">Multi-pass membrane protein</topology>
    </subcellularLocation>
</comment>
<evidence type="ECO:0000313" key="7">
    <source>
        <dbReference type="Proteomes" id="UP001152646"/>
    </source>
</evidence>
<sequence>MPSRVSQLFFNACFSLSAKRRSLVPAMTYIGEYGDHLLYPYTPSIIAAGIFFVLFLSTTMYHVYQLLANQSWYLLLLALGGFCKRFSTSASVRPEKCIVAVPLTILIPVQMIGYVERAIAHSNPEVARIYSLQAIFILLAPAVCAASIYMALEKLVLHLHAEESSMLPLGWMTAIFMNTAMVAFLLQAAGSGIMANGKTDDVMTIGRHIVMSGLCVQIVFFALFILSLLIFYLRYRTHAPAQQAVETGRINLLHITHTWVTTLFGLYAASVLILVRSTFRLIQYAQGPYGSLLSHEVFLYVFDALLMFSAMLVMNVFHPSMVLSPQRRNDSFSLGALRVLS</sequence>
<feature type="transmembrane region" description="Helical" evidence="5">
    <location>
        <begin position="127"/>
        <end position="149"/>
    </location>
</feature>
<dbReference type="PANTHER" id="PTHR31465:SF1">
    <property type="entry name" value="PROTEIN RTA1-RELATED"/>
    <property type="match status" value="1"/>
</dbReference>
<dbReference type="InterPro" id="IPR007568">
    <property type="entry name" value="RTA1"/>
</dbReference>
<dbReference type="OrthoDB" id="4521223at2759"/>
<evidence type="ECO:0000313" key="6">
    <source>
        <dbReference type="EMBL" id="CAG8416508.1"/>
    </source>
</evidence>
<dbReference type="EMBL" id="CAJVPA010000228">
    <property type="protein sequence ID" value="CAG8416508.1"/>
    <property type="molecule type" value="Genomic_DNA"/>
</dbReference>